<dbReference type="InterPro" id="IPR000727">
    <property type="entry name" value="T_SNARE_dom"/>
</dbReference>
<dbReference type="OrthoDB" id="10035606at2759"/>
<dbReference type="EMBL" id="KE525297">
    <property type="protein sequence ID" value="KFB45055.1"/>
    <property type="molecule type" value="Genomic_DNA"/>
</dbReference>
<dbReference type="VEuPathDB" id="VectorBase:ASIC012881"/>
<dbReference type="Proteomes" id="UP000030765">
    <property type="component" value="Unassembled WGS sequence"/>
</dbReference>
<keyword evidence="7" id="KW-1185">Reference proteome</keyword>
<dbReference type="InterPro" id="IPR010989">
    <property type="entry name" value="SNARE"/>
</dbReference>
<dbReference type="STRING" id="74873.A0A084W4B1"/>
<dbReference type="Gene3D" id="1.20.5.110">
    <property type="match status" value="1"/>
</dbReference>
<dbReference type="PANTHER" id="PTHR19957">
    <property type="entry name" value="SYNTAXIN"/>
    <property type="match status" value="1"/>
</dbReference>
<dbReference type="GO" id="GO:0005484">
    <property type="term" value="F:SNAP receptor activity"/>
    <property type="evidence" value="ECO:0007669"/>
    <property type="project" value="TreeGrafter"/>
</dbReference>
<dbReference type="OMA" id="HETCANT"/>
<dbReference type="EnsemblMetazoa" id="ASIC012881-RA">
    <property type="protein sequence ID" value="ASIC012881-PA"/>
    <property type="gene ID" value="ASIC012881"/>
</dbReference>
<evidence type="ECO:0000256" key="3">
    <source>
        <dbReference type="SAM" id="MobiDB-lite"/>
    </source>
</evidence>
<proteinExistence type="inferred from homology"/>
<dbReference type="GO" id="GO:0012505">
    <property type="term" value="C:endomembrane system"/>
    <property type="evidence" value="ECO:0007669"/>
    <property type="project" value="TreeGrafter"/>
</dbReference>
<dbReference type="GO" id="GO:0048278">
    <property type="term" value="P:vesicle docking"/>
    <property type="evidence" value="ECO:0007669"/>
    <property type="project" value="TreeGrafter"/>
</dbReference>
<evidence type="ECO:0000313" key="6">
    <source>
        <dbReference type="EnsemblMetazoa" id="ASIC012881-PA"/>
    </source>
</evidence>
<comment type="similarity">
    <text evidence="1">Belongs to the syntaxin family.</text>
</comment>
<evidence type="ECO:0000313" key="5">
    <source>
        <dbReference type="EMBL" id="KFB45055.1"/>
    </source>
</evidence>
<keyword evidence="2" id="KW-0175">Coiled coil</keyword>
<dbReference type="PANTHER" id="PTHR19957:SF139">
    <property type="entry name" value="SYNTAXIN-17"/>
    <property type="match status" value="1"/>
</dbReference>
<reference evidence="5 7" key="1">
    <citation type="journal article" date="2014" name="BMC Genomics">
        <title>Genome sequence of Anopheles sinensis provides insight into genetics basis of mosquito competence for malaria parasites.</title>
        <authorList>
            <person name="Zhou D."/>
            <person name="Zhang D."/>
            <person name="Ding G."/>
            <person name="Shi L."/>
            <person name="Hou Q."/>
            <person name="Ye Y."/>
            <person name="Xu Y."/>
            <person name="Zhou H."/>
            <person name="Xiong C."/>
            <person name="Li S."/>
            <person name="Yu J."/>
            <person name="Hong S."/>
            <person name="Yu X."/>
            <person name="Zou P."/>
            <person name="Chen C."/>
            <person name="Chang X."/>
            <person name="Wang W."/>
            <person name="Lv Y."/>
            <person name="Sun Y."/>
            <person name="Ma L."/>
            <person name="Shen B."/>
            <person name="Zhu C."/>
        </authorList>
    </citation>
    <scope>NUCLEOTIDE SEQUENCE [LARGE SCALE GENOMIC DNA]</scope>
</reference>
<accession>A0A084W4B1</accession>
<feature type="domain" description="T-SNARE coiled-coil homology" evidence="4">
    <location>
        <begin position="216"/>
        <end position="278"/>
    </location>
</feature>
<dbReference type="FunFam" id="1.20.5.110:FF:000111">
    <property type="entry name" value="GH06387p"/>
    <property type="match status" value="1"/>
</dbReference>
<feature type="coiled-coil region" evidence="2">
    <location>
        <begin position="219"/>
        <end position="246"/>
    </location>
</feature>
<organism evidence="6 7">
    <name type="scientific">Anopheles sinensis</name>
    <name type="common">Mosquito</name>
    <dbReference type="NCBI Taxonomy" id="74873"/>
    <lineage>
        <taxon>Eukaryota</taxon>
        <taxon>Metazoa</taxon>
        <taxon>Ecdysozoa</taxon>
        <taxon>Arthropoda</taxon>
        <taxon>Hexapoda</taxon>
        <taxon>Insecta</taxon>
        <taxon>Pterygota</taxon>
        <taxon>Neoptera</taxon>
        <taxon>Endopterygota</taxon>
        <taxon>Diptera</taxon>
        <taxon>Nematocera</taxon>
        <taxon>Culicoidea</taxon>
        <taxon>Culicidae</taxon>
        <taxon>Anophelinae</taxon>
        <taxon>Anopheles</taxon>
    </lineage>
</organism>
<evidence type="ECO:0000256" key="2">
    <source>
        <dbReference type="SAM" id="Coils"/>
    </source>
</evidence>
<dbReference type="PROSITE" id="PS50192">
    <property type="entry name" value="T_SNARE"/>
    <property type="match status" value="1"/>
</dbReference>
<dbReference type="SMART" id="SM00397">
    <property type="entry name" value="t_SNARE"/>
    <property type="match status" value="1"/>
</dbReference>
<dbReference type="GO" id="GO:0005886">
    <property type="term" value="C:plasma membrane"/>
    <property type="evidence" value="ECO:0007669"/>
    <property type="project" value="TreeGrafter"/>
</dbReference>
<feature type="compositionally biased region" description="Low complexity" evidence="3">
    <location>
        <begin position="40"/>
        <end position="56"/>
    </location>
</feature>
<feature type="region of interest" description="Disordered" evidence="3">
    <location>
        <begin position="40"/>
        <end position="62"/>
    </location>
</feature>
<evidence type="ECO:0000313" key="7">
    <source>
        <dbReference type="Proteomes" id="UP000030765"/>
    </source>
</evidence>
<dbReference type="Pfam" id="PF26585">
    <property type="entry name" value="STX17_N"/>
    <property type="match status" value="1"/>
</dbReference>
<dbReference type="GO" id="GO:0000149">
    <property type="term" value="F:SNARE binding"/>
    <property type="evidence" value="ECO:0007669"/>
    <property type="project" value="TreeGrafter"/>
</dbReference>
<dbReference type="EMBL" id="ATLV01020303">
    <property type="status" value="NOT_ANNOTATED_CDS"/>
    <property type="molecule type" value="Genomic_DNA"/>
</dbReference>
<dbReference type="SUPFAM" id="SSF47661">
    <property type="entry name" value="t-snare proteins"/>
    <property type="match status" value="1"/>
</dbReference>
<dbReference type="GO" id="GO:0006886">
    <property type="term" value="P:intracellular protein transport"/>
    <property type="evidence" value="ECO:0007669"/>
    <property type="project" value="TreeGrafter"/>
</dbReference>
<dbReference type="AlphaFoldDB" id="A0A084W4B1"/>
<dbReference type="GO" id="GO:0031201">
    <property type="term" value="C:SNARE complex"/>
    <property type="evidence" value="ECO:0007669"/>
    <property type="project" value="TreeGrafter"/>
</dbReference>
<dbReference type="InterPro" id="IPR045242">
    <property type="entry name" value="Syntaxin"/>
</dbReference>
<dbReference type="GO" id="GO:0006906">
    <property type="term" value="P:vesicle fusion"/>
    <property type="evidence" value="ECO:0007669"/>
    <property type="project" value="TreeGrafter"/>
</dbReference>
<dbReference type="GO" id="GO:0006887">
    <property type="term" value="P:exocytosis"/>
    <property type="evidence" value="ECO:0007669"/>
    <property type="project" value="TreeGrafter"/>
</dbReference>
<evidence type="ECO:0000256" key="1">
    <source>
        <dbReference type="ARBA" id="ARBA00009063"/>
    </source>
</evidence>
<evidence type="ECO:0000259" key="4">
    <source>
        <dbReference type="PROSITE" id="PS50192"/>
    </source>
</evidence>
<dbReference type="InterPro" id="IPR059001">
    <property type="entry name" value="STX17_N"/>
</dbReference>
<sequence>MVIQQLSKCKNVLTAFYASHFVTLNCVSVRTSHLSSSSHEITLHTNSSSSSSNNSSKMEPSEEDAKIPLKLAQISIDKFNQTVPQYLAVLRNHKCNIEKAGSLKNWEKVKREQINATRIVKQIKFMLVEIDKVRNRIRACDCDKFDAGIEGTKTSAFNSMAEYMAMQQTIRAQSAKDYEEQYGEEGSESASQFPTGGRLAFVPQITSSFNIEDHELQQREECFRQMEHLQREMEDIQEIYQKVHALVHEQGETVTRVEENVDVTQIQVEAGVTALQKALAYKKAVYPLAGAFLGTCIGGPIGLVVGLKAGGLAALGGGLVGFAGGKFIKNVDAIQEHDEVDSNDSATEATAGALVESGEAAPIVSKT</sequence>
<reference evidence="6" key="2">
    <citation type="submission" date="2020-05" db="UniProtKB">
        <authorList>
            <consortium name="EnsemblMetazoa"/>
        </authorList>
    </citation>
    <scope>IDENTIFICATION</scope>
</reference>
<dbReference type="GO" id="GO:0000421">
    <property type="term" value="C:autophagosome membrane"/>
    <property type="evidence" value="ECO:0007669"/>
    <property type="project" value="TreeGrafter"/>
</dbReference>
<dbReference type="VEuPathDB" id="VectorBase:ASIS012543"/>
<gene>
    <name evidence="5" type="ORF">ZHAS_00012881</name>
</gene>
<protein>
    <submittedName>
        <fullName evidence="5">AGAP005684-PA-like protein</fullName>
    </submittedName>
</protein>
<name>A0A084W4B1_ANOSI</name>